<feature type="region of interest" description="Disordered" evidence="1">
    <location>
        <begin position="55"/>
        <end position="86"/>
    </location>
</feature>
<name>A0A5B0MJF3_PUCGR</name>
<sequence length="133" mass="14882">MKRPLSSDLEGMTTKRVQIATHSDFAAVANPVDSLSTKNTAQQQTDHGHMIAAEYPTATKDEDKNSYKDATDTTPRQTSESSVTKLQNAIEFPPWGELELNESTPYAKTDEIKSMVKSLVYWRVDVNQFGKEN</sequence>
<dbReference type="Proteomes" id="UP000324748">
    <property type="component" value="Unassembled WGS sequence"/>
</dbReference>
<comment type="caution">
    <text evidence="2">The sequence shown here is derived from an EMBL/GenBank/DDBJ whole genome shotgun (WGS) entry which is preliminary data.</text>
</comment>
<proteinExistence type="predicted"/>
<gene>
    <name evidence="2" type="ORF">PGT21_020630</name>
</gene>
<evidence type="ECO:0000256" key="1">
    <source>
        <dbReference type="SAM" id="MobiDB-lite"/>
    </source>
</evidence>
<evidence type="ECO:0000313" key="2">
    <source>
        <dbReference type="EMBL" id="KAA1076821.1"/>
    </source>
</evidence>
<protein>
    <submittedName>
        <fullName evidence="2">Uncharacterized protein</fullName>
    </submittedName>
</protein>
<organism evidence="2 3">
    <name type="scientific">Puccinia graminis f. sp. tritici</name>
    <dbReference type="NCBI Taxonomy" id="56615"/>
    <lineage>
        <taxon>Eukaryota</taxon>
        <taxon>Fungi</taxon>
        <taxon>Dikarya</taxon>
        <taxon>Basidiomycota</taxon>
        <taxon>Pucciniomycotina</taxon>
        <taxon>Pucciniomycetes</taxon>
        <taxon>Pucciniales</taxon>
        <taxon>Pucciniaceae</taxon>
        <taxon>Puccinia</taxon>
    </lineage>
</organism>
<evidence type="ECO:0000313" key="3">
    <source>
        <dbReference type="Proteomes" id="UP000324748"/>
    </source>
</evidence>
<feature type="compositionally biased region" description="Basic and acidic residues" evidence="1">
    <location>
        <begin position="59"/>
        <end position="71"/>
    </location>
</feature>
<dbReference type="EMBL" id="VSWC01000145">
    <property type="protein sequence ID" value="KAA1076821.1"/>
    <property type="molecule type" value="Genomic_DNA"/>
</dbReference>
<reference evidence="2 3" key="1">
    <citation type="submission" date="2019-05" db="EMBL/GenBank/DDBJ databases">
        <title>Emergence of the Ug99 lineage of the wheat stem rust pathogen through somatic hybridization.</title>
        <authorList>
            <person name="Li F."/>
            <person name="Upadhyaya N.M."/>
            <person name="Sperschneider J."/>
            <person name="Matny O."/>
            <person name="Nguyen-Phuc H."/>
            <person name="Mago R."/>
            <person name="Raley C."/>
            <person name="Miller M.E."/>
            <person name="Silverstein K.A.T."/>
            <person name="Henningsen E."/>
            <person name="Hirsch C.D."/>
            <person name="Visser B."/>
            <person name="Pretorius Z.A."/>
            <person name="Steffenson B.J."/>
            <person name="Schwessinger B."/>
            <person name="Dodds P.N."/>
            <person name="Figueroa M."/>
        </authorList>
    </citation>
    <scope>NUCLEOTIDE SEQUENCE [LARGE SCALE GENOMIC DNA]</scope>
    <source>
        <strain evidence="2">21-0</strain>
    </source>
</reference>
<feature type="compositionally biased region" description="Polar residues" evidence="1">
    <location>
        <begin position="72"/>
        <end position="86"/>
    </location>
</feature>
<accession>A0A5B0MJF3</accession>
<keyword evidence="3" id="KW-1185">Reference proteome</keyword>
<dbReference type="AlphaFoldDB" id="A0A5B0MJF3"/>